<dbReference type="OrthoDB" id="8683379at2"/>
<keyword evidence="2" id="KW-1185">Reference proteome</keyword>
<evidence type="ECO:0000313" key="2">
    <source>
        <dbReference type="Proteomes" id="UP000324973"/>
    </source>
</evidence>
<gene>
    <name evidence="1" type="ORF">FZO89_09985</name>
</gene>
<sequence length="312" mass="35025">MSQAVGSSANGGSMKKKGVAAEAALGSELEKIKKAGIVAMFADDDLMDLLVLKGGNAMDIVHRVHSRASVDLDFSMRDDLDYGVAKPKLERALTSTFDLEGYVAFDVSLSPRPSKMPDELAAFWGGYLVEFKLISKKRADEVDYDLETMRREAVRLGEGSKFTVDISRHEYVDDKVECELDGYRIFVYSPEMIVCEKLRAICQQMPEYAQVIKRNGLGNQRARDFVDIEALIRQFDVDLASGRARHIVTEMFALKRVPLDLLGLIPGTRDFHALGFEEVRAAMKPGVQIEPFDYYFDFVVGQCSKLESLWHM</sequence>
<keyword evidence="1" id="KW-0808">Transferase</keyword>
<reference evidence="1 2" key="1">
    <citation type="submission" date="2019-08" db="EMBL/GenBank/DDBJ databases">
        <title>Luteimonas viscosus sp. nov., isolated from soil of a sunflower field.</title>
        <authorList>
            <person name="Jianli Z."/>
            <person name="Ying Z."/>
        </authorList>
    </citation>
    <scope>NUCLEOTIDE SEQUENCE [LARGE SCALE GENOMIC DNA]</scope>
    <source>
        <strain evidence="1 2">XBU10</strain>
    </source>
</reference>
<dbReference type="Proteomes" id="UP000324973">
    <property type="component" value="Unassembled WGS sequence"/>
</dbReference>
<protein>
    <submittedName>
        <fullName evidence="1">Nucleotidyl transferase AbiEii/AbiGii toxin family protein</fullName>
    </submittedName>
</protein>
<organism evidence="1 2">
    <name type="scientific">Luteimonas viscosa</name>
    <dbReference type="NCBI Taxonomy" id="1132694"/>
    <lineage>
        <taxon>Bacteria</taxon>
        <taxon>Pseudomonadati</taxon>
        <taxon>Pseudomonadota</taxon>
        <taxon>Gammaproteobacteria</taxon>
        <taxon>Lysobacterales</taxon>
        <taxon>Lysobacteraceae</taxon>
        <taxon>Luteimonas</taxon>
    </lineage>
</organism>
<dbReference type="AlphaFoldDB" id="A0A5D4XRI8"/>
<dbReference type="EMBL" id="VTFT01000001">
    <property type="protein sequence ID" value="TYT26563.1"/>
    <property type="molecule type" value="Genomic_DNA"/>
</dbReference>
<dbReference type="InterPro" id="IPR014942">
    <property type="entry name" value="AbiEii"/>
</dbReference>
<evidence type="ECO:0000313" key="1">
    <source>
        <dbReference type="EMBL" id="TYT26563.1"/>
    </source>
</evidence>
<name>A0A5D4XRI8_9GAMM</name>
<dbReference type="GO" id="GO:0016740">
    <property type="term" value="F:transferase activity"/>
    <property type="evidence" value="ECO:0007669"/>
    <property type="project" value="UniProtKB-KW"/>
</dbReference>
<comment type="caution">
    <text evidence="1">The sequence shown here is derived from an EMBL/GenBank/DDBJ whole genome shotgun (WGS) entry which is preliminary data.</text>
</comment>
<dbReference type="Pfam" id="PF08843">
    <property type="entry name" value="AbiEii"/>
    <property type="match status" value="1"/>
</dbReference>
<accession>A0A5D4XRI8</accession>
<proteinExistence type="predicted"/>
<dbReference type="Gene3D" id="3.10.450.620">
    <property type="entry name" value="JHP933, nucleotidyltransferase-like core domain"/>
    <property type="match status" value="1"/>
</dbReference>